<keyword evidence="7 10" id="KW-0472">Membrane</keyword>
<evidence type="ECO:0000313" key="12">
    <source>
        <dbReference type="Proteomes" id="UP000667349"/>
    </source>
</evidence>
<evidence type="ECO:0000256" key="8">
    <source>
        <dbReference type="ARBA" id="ARBA00023170"/>
    </source>
</evidence>
<proteinExistence type="predicted"/>
<keyword evidence="6 10" id="KW-1133">Transmembrane helix</keyword>
<sequence>MQILSLNFLFYTIGGVWRPIKWSSKCSMYLYSAFTLSTIYLLNFSVLTQLIDIVFVVDNMDDFATNSLMLLSAIAAFCKAITAVFRRSEIISLIKTLQEKPFKACNEEEIIIQMKYDCLIRQILDNLIIYLCNFSISLSYILLECRLNNSAYRSYTISYMILALFSATGAVIGEVLTALQGELPYRIWVPYDYTPILLFWLTSLHEMLALIFGTFVNIATETLLLGFCLQICAQLELFTRRLQRIVESDKNKEACNLLTNVPKRNRLSEHVYYHLHIIRFAEMVNEIFSEVLFVQFFASILILCSSVYYLSSHLVTDLSIFTFCMFVQIFVYCWAGNEVILKSTGLSEAACQIDWILMTISERKDLLMIMKRSIRPIKFTSSFLVTLSLDSYANVSTNIIRRMFFFCIT</sequence>
<evidence type="ECO:0000256" key="7">
    <source>
        <dbReference type="ARBA" id="ARBA00023136"/>
    </source>
</evidence>
<evidence type="ECO:0000256" key="3">
    <source>
        <dbReference type="ARBA" id="ARBA00022606"/>
    </source>
</evidence>
<evidence type="ECO:0000256" key="5">
    <source>
        <dbReference type="ARBA" id="ARBA00022725"/>
    </source>
</evidence>
<organism evidence="11 12">
    <name type="scientific">Acromyrmex insinuator</name>
    <dbReference type="NCBI Taxonomy" id="230686"/>
    <lineage>
        <taxon>Eukaryota</taxon>
        <taxon>Metazoa</taxon>
        <taxon>Ecdysozoa</taxon>
        <taxon>Arthropoda</taxon>
        <taxon>Hexapoda</taxon>
        <taxon>Insecta</taxon>
        <taxon>Pterygota</taxon>
        <taxon>Neoptera</taxon>
        <taxon>Endopterygota</taxon>
        <taxon>Hymenoptera</taxon>
        <taxon>Apocrita</taxon>
        <taxon>Aculeata</taxon>
        <taxon>Formicoidea</taxon>
        <taxon>Formicidae</taxon>
        <taxon>Myrmicinae</taxon>
        <taxon>Acromyrmex</taxon>
    </lineage>
</organism>
<dbReference type="GO" id="GO:0005549">
    <property type="term" value="F:odorant binding"/>
    <property type="evidence" value="ECO:0007669"/>
    <property type="project" value="InterPro"/>
</dbReference>
<keyword evidence="3" id="KW-0716">Sensory transduction</keyword>
<keyword evidence="2" id="KW-1003">Cell membrane</keyword>
<keyword evidence="5" id="KW-0552">Olfaction</keyword>
<dbReference type="GO" id="GO:0004984">
    <property type="term" value="F:olfactory receptor activity"/>
    <property type="evidence" value="ECO:0007669"/>
    <property type="project" value="InterPro"/>
</dbReference>
<reference evidence="11" key="1">
    <citation type="submission" date="2020-02" db="EMBL/GenBank/DDBJ databases">
        <title>Relaxed selection underlies rapid genomic changes in the transitions from sociality to social parasitism in ants.</title>
        <authorList>
            <person name="Bi X."/>
        </authorList>
    </citation>
    <scope>NUCLEOTIDE SEQUENCE</scope>
    <source>
        <strain evidence="11">BGI-DK2013a</strain>
        <tissue evidence="11">Whole body</tissue>
    </source>
</reference>
<evidence type="ECO:0000256" key="4">
    <source>
        <dbReference type="ARBA" id="ARBA00022692"/>
    </source>
</evidence>
<feature type="transmembrane region" description="Helical" evidence="10">
    <location>
        <begin position="197"/>
        <end position="216"/>
    </location>
</feature>
<keyword evidence="9" id="KW-0807">Transducer</keyword>
<comment type="subcellular location">
    <subcellularLocation>
        <location evidence="1">Cell membrane</location>
        <topology evidence="1">Multi-pass membrane protein</topology>
    </subcellularLocation>
</comment>
<evidence type="ECO:0000313" key="11">
    <source>
        <dbReference type="EMBL" id="KAG5314776.1"/>
    </source>
</evidence>
<feature type="transmembrane region" description="Helical" evidence="10">
    <location>
        <begin position="314"/>
        <end position="335"/>
    </location>
</feature>
<feature type="non-terminal residue" evidence="11">
    <location>
        <position position="1"/>
    </location>
</feature>
<dbReference type="GO" id="GO:0007165">
    <property type="term" value="P:signal transduction"/>
    <property type="evidence" value="ECO:0007669"/>
    <property type="project" value="UniProtKB-KW"/>
</dbReference>
<evidence type="ECO:0000256" key="9">
    <source>
        <dbReference type="ARBA" id="ARBA00023224"/>
    </source>
</evidence>
<feature type="transmembrane region" description="Helical" evidence="10">
    <location>
        <begin position="287"/>
        <end position="308"/>
    </location>
</feature>
<feature type="transmembrane region" description="Helical" evidence="10">
    <location>
        <begin position="155"/>
        <end position="176"/>
    </location>
</feature>
<dbReference type="EMBL" id="JAANHZ010000150">
    <property type="protein sequence ID" value="KAG5314776.1"/>
    <property type="molecule type" value="Genomic_DNA"/>
</dbReference>
<dbReference type="AlphaFoldDB" id="A0A836EJ78"/>
<dbReference type="Proteomes" id="UP000667349">
    <property type="component" value="Unassembled WGS sequence"/>
</dbReference>
<dbReference type="PANTHER" id="PTHR21137:SF35">
    <property type="entry name" value="ODORANT RECEPTOR 19A-RELATED"/>
    <property type="match status" value="1"/>
</dbReference>
<dbReference type="GO" id="GO:0005886">
    <property type="term" value="C:plasma membrane"/>
    <property type="evidence" value="ECO:0007669"/>
    <property type="project" value="UniProtKB-SubCell"/>
</dbReference>
<keyword evidence="12" id="KW-1185">Reference proteome</keyword>
<feature type="transmembrane region" description="Helical" evidence="10">
    <location>
        <begin position="63"/>
        <end position="85"/>
    </location>
</feature>
<keyword evidence="4 10" id="KW-0812">Transmembrane</keyword>
<keyword evidence="8" id="KW-0675">Receptor</keyword>
<dbReference type="Pfam" id="PF02949">
    <property type="entry name" value="7tm_6"/>
    <property type="match status" value="1"/>
</dbReference>
<dbReference type="PANTHER" id="PTHR21137">
    <property type="entry name" value="ODORANT RECEPTOR"/>
    <property type="match status" value="1"/>
</dbReference>
<evidence type="ECO:0000256" key="1">
    <source>
        <dbReference type="ARBA" id="ARBA00004651"/>
    </source>
</evidence>
<dbReference type="InterPro" id="IPR004117">
    <property type="entry name" value="7tm6_olfct_rcpt"/>
</dbReference>
<evidence type="ECO:0000256" key="2">
    <source>
        <dbReference type="ARBA" id="ARBA00022475"/>
    </source>
</evidence>
<protein>
    <submittedName>
        <fullName evidence="11">OR4 protein</fullName>
    </submittedName>
</protein>
<evidence type="ECO:0000256" key="6">
    <source>
        <dbReference type="ARBA" id="ARBA00022989"/>
    </source>
</evidence>
<feature type="non-terminal residue" evidence="11">
    <location>
        <position position="409"/>
    </location>
</feature>
<gene>
    <name evidence="11" type="primary">Gpror4_3</name>
    <name evidence="11" type="ORF">G6Z75_0013630</name>
</gene>
<accession>A0A836EJ78</accession>
<evidence type="ECO:0000256" key="10">
    <source>
        <dbReference type="SAM" id="Phobius"/>
    </source>
</evidence>
<name>A0A836EJ78_9HYME</name>
<comment type="caution">
    <text evidence="11">The sequence shown here is derived from an EMBL/GenBank/DDBJ whole genome shotgun (WGS) entry which is preliminary data.</text>
</comment>
<feature type="transmembrane region" description="Helical" evidence="10">
    <location>
        <begin position="28"/>
        <end position="51"/>
    </location>
</feature>